<accession>A0A7Y8GXM6</accession>
<feature type="domain" description="HTH marR-type" evidence="4">
    <location>
        <begin position="1"/>
        <end position="138"/>
    </location>
</feature>
<reference evidence="5 6" key="1">
    <citation type="submission" date="2019-09" db="EMBL/GenBank/DDBJ databases">
        <title>Hydrogenophaga aromatica sp. nov., isolated from a para-xylene-degrading enrichment culture.</title>
        <authorList>
            <person name="Tancsics A."/>
            <person name="Banerjee S."/>
        </authorList>
    </citation>
    <scope>NUCLEOTIDE SEQUENCE [LARGE SCALE GENOMIC DNA]</scope>
    <source>
        <strain evidence="5 6">D2P1</strain>
    </source>
</reference>
<dbReference type="AlphaFoldDB" id="A0A7Y8GXM6"/>
<dbReference type="GO" id="GO:0006950">
    <property type="term" value="P:response to stress"/>
    <property type="evidence" value="ECO:0007669"/>
    <property type="project" value="TreeGrafter"/>
</dbReference>
<dbReference type="RefSeq" id="WP_177136662.1">
    <property type="nucleotide sequence ID" value="NZ_JAGPWB010000008.1"/>
</dbReference>
<dbReference type="EMBL" id="VYGV01000015">
    <property type="protein sequence ID" value="NWF46761.1"/>
    <property type="molecule type" value="Genomic_DNA"/>
</dbReference>
<dbReference type="PROSITE" id="PS50995">
    <property type="entry name" value="HTH_MARR_2"/>
    <property type="match status" value="1"/>
</dbReference>
<evidence type="ECO:0000256" key="3">
    <source>
        <dbReference type="ARBA" id="ARBA00023163"/>
    </source>
</evidence>
<keyword evidence="3" id="KW-0804">Transcription</keyword>
<dbReference type="InterPro" id="IPR039422">
    <property type="entry name" value="MarR/SlyA-like"/>
</dbReference>
<dbReference type="GO" id="GO:0003700">
    <property type="term" value="F:DNA-binding transcription factor activity"/>
    <property type="evidence" value="ECO:0007669"/>
    <property type="project" value="InterPro"/>
</dbReference>
<dbReference type="PROSITE" id="PS01117">
    <property type="entry name" value="HTH_MARR_1"/>
    <property type="match status" value="1"/>
</dbReference>
<evidence type="ECO:0000313" key="6">
    <source>
        <dbReference type="Proteomes" id="UP000545507"/>
    </source>
</evidence>
<dbReference type="PRINTS" id="PR00598">
    <property type="entry name" value="HTHMARR"/>
</dbReference>
<evidence type="ECO:0000259" key="4">
    <source>
        <dbReference type="PROSITE" id="PS50995"/>
    </source>
</evidence>
<protein>
    <submittedName>
        <fullName evidence="5">MarR family transcriptional regulator</fullName>
    </submittedName>
</protein>
<dbReference type="InterPro" id="IPR000835">
    <property type="entry name" value="HTH_MarR-typ"/>
</dbReference>
<evidence type="ECO:0000256" key="2">
    <source>
        <dbReference type="ARBA" id="ARBA00023125"/>
    </source>
</evidence>
<dbReference type="Pfam" id="PF12802">
    <property type="entry name" value="MarR_2"/>
    <property type="match status" value="1"/>
</dbReference>
<dbReference type="SUPFAM" id="SSF46785">
    <property type="entry name" value="Winged helix' DNA-binding domain"/>
    <property type="match status" value="1"/>
</dbReference>
<keyword evidence="6" id="KW-1185">Reference proteome</keyword>
<dbReference type="PANTHER" id="PTHR33164:SF95">
    <property type="entry name" value="TRANSCRIPTIONAL REGULATOR"/>
    <property type="match status" value="1"/>
</dbReference>
<dbReference type="PANTHER" id="PTHR33164">
    <property type="entry name" value="TRANSCRIPTIONAL REGULATOR, MARR FAMILY"/>
    <property type="match status" value="1"/>
</dbReference>
<gene>
    <name evidence="5" type="ORF">F3K02_16095</name>
</gene>
<dbReference type="Proteomes" id="UP000545507">
    <property type="component" value="Unassembled WGS sequence"/>
</dbReference>
<sequence length="139" mass="15626">MDSLDMAGHLIRRLHQQSTLVFVQRTQAAGFDLTPIQFAALDAIHNQPGTDQARVAEMIAYDRATIGGVIERLEQKGWVRRVVSERDRRARELSLTPEGQRIFKALVPVVRNLQDDILPSLGDADRARFLKLARQAVGQ</sequence>
<keyword evidence="2" id="KW-0238">DNA-binding</keyword>
<keyword evidence="1" id="KW-0805">Transcription regulation</keyword>
<dbReference type="InterPro" id="IPR036388">
    <property type="entry name" value="WH-like_DNA-bd_sf"/>
</dbReference>
<dbReference type="InterPro" id="IPR023187">
    <property type="entry name" value="Tscrpt_reg_MarR-type_CS"/>
</dbReference>
<organism evidence="5 6">
    <name type="scientific">Hydrogenophaga aromaticivorans</name>
    <dbReference type="NCBI Taxonomy" id="2610898"/>
    <lineage>
        <taxon>Bacteria</taxon>
        <taxon>Pseudomonadati</taxon>
        <taxon>Pseudomonadota</taxon>
        <taxon>Betaproteobacteria</taxon>
        <taxon>Burkholderiales</taxon>
        <taxon>Comamonadaceae</taxon>
        <taxon>Hydrogenophaga</taxon>
    </lineage>
</organism>
<comment type="caution">
    <text evidence="5">The sequence shown here is derived from an EMBL/GenBank/DDBJ whole genome shotgun (WGS) entry which is preliminary data.</text>
</comment>
<dbReference type="SMART" id="SM00347">
    <property type="entry name" value="HTH_MARR"/>
    <property type="match status" value="1"/>
</dbReference>
<dbReference type="InterPro" id="IPR036390">
    <property type="entry name" value="WH_DNA-bd_sf"/>
</dbReference>
<dbReference type="GO" id="GO:0003677">
    <property type="term" value="F:DNA binding"/>
    <property type="evidence" value="ECO:0007669"/>
    <property type="project" value="UniProtKB-KW"/>
</dbReference>
<evidence type="ECO:0000313" key="5">
    <source>
        <dbReference type="EMBL" id="NWF46761.1"/>
    </source>
</evidence>
<dbReference type="Gene3D" id="1.10.10.10">
    <property type="entry name" value="Winged helix-like DNA-binding domain superfamily/Winged helix DNA-binding domain"/>
    <property type="match status" value="1"/>
</dbReference>
<proteinExistence type="predicted"/>
<name>A0A7Y8GXM6_9BURK</name>
<evidence type="ECO:0000256" key="1">
    <source>
        <dbReference type="ARBA" id="ARBA00023015"/>
    </source>
</evidence>